<evidence type="ECO:0000313" key="2">
    <source>
        <dbReference type="EMBL" id="SEQ02451.1"/>
    </source>
</evidence>
<dbReference type="InterPro" id="IPR005175">
    <property type="entry name" value="PPC_dom"/>
</dbReference>
<dbReference type="SUPFAM" id="SSF117856">
    <property type="entry name" value="AF0104/ALDC/Ptd012-like"/>
    <property type="match status" value="1"/>
</dbReference>
<reference evidence="2 3" key="1">
    <citation type="submission" date="2016-10" db="EMBL/GenBank/DDBJ databases">
        <authorList>
            <person name="de Groot N.N."/>
        </authorList>
    </citation>
    <scope>NUCLEOTIDE SEQUENCE [LARGE SCALE GENOMIC DNA]</scope>
    <source>
        <strain evidence="2 3">DSM 15695</strain>
    </source>
</reference>
<dbReference type="PROSITE" id="PS51742">
    <property type="entry name" value="PPC"/>
    <property type="match status" value="1"/>
</dbReference>
<dbReference type="RefSeq" id="WP_092571245.1">
    <property type="nucleotide sequence ID" value="NZ_CALUDV010000003.1"/>
</dbReference>
<accession>A0A1H9CMZ3</accession>
<dbReference type="PANTHER" id="PTHR34988:SF1">
    <property type="entry name" value="DNA-BINDING PROTEIN"/>
    <property type="match status" value="1"/>
</dbReference>
<dbReference type="PIRSF" id="PIRSF016702">
    <property type="entry name" value="DNA_bp_PD1"/>
    <property type="match status" value="1"/>
</dbReference>
<protein>
    <recommendedName>
        <fullName evidence="1">PPC domain-containing protein</fullName>
    </recommendedName>
</protein>
<name>A0A1H9CMZ3_9LACT</name>
<dbReference type="EMBL" id="FOEN01000004">
    <property type="protein sequence ID" value="SEQ02451.1"/>
    <property type="molecule type" value="Genomic_DNA"/>
</dbReference>
<dbReference type="Proteomes" id="UP000198833">
    <property type="component" value="Unassembled WGS sequence"/>
</dbReference>
<keyword evidence="3" id="KW-1185">Reference proteome</keyword>
<sequence length="140" mass="15645">MEYKRFDQTIVLRVQRGEELLTSIQKVAEAENIFLASVTGIGACDEVKLGFYQLSTHEYNESVYQEDLELTSLVGNITEKDQAYYGHFHATFGREDNSVIGGHLVSARVSVTGEIIIQCLPGQVNRQADQETGINLLSFE</sequence>
<dbReference type="Gene3D" id="3.30.1330.80">
    <property type="entry name" value="Hypothetical protein, similar to alpha- acetolactate decarboxylase, domain 2"/>
    <property type="match status" value="1"/>
</dbReference>
<evidence type="ECO:0000313" key="3">
    <source>
        <dbReference type="Proteomes" id="UP000198833"/>
    </source>
</evidence>
<dbReference type="CDD" id="cd11378">
    <property type="entry name" value="DUF296"/>
    <property type="match status" value="1"/>
</dbReference>
<dbReference type="AlphaFoldDB" id="A0A1H9CMZ3"/>
<dbReference type="STRING" id="89093.SAMN04488558_10482"/>
<organism evidence="2 3">
    <name type="scientific">Ignavigranum ruoffiae</name>
    <dbReference type="NCBI Taxonomy" id="89093"/>
    <lineage>
        <taxon>Bacteria</taxon>
        <taxon>Bacillati</taxon>
        <taxon>Bacillota</taxon>
        <taxon>Bacilli</taxon>
        <taxon>Lactobacillales</taxon>
        <taxon>Aerococcaceae</taxon>
        <taxon>Ignavigranum</taxon>
    </lineage>
</organism>
<dbReference type="InterPro" id="IPR025707">
    <property type="entry name" value="DNA_bp_PD1"/>
</dbReference>
<gene>
    <name evidence="2" type="ORF">SAMN04488558_10482</name>
</gene>
<proteinExistence type="predicted"/>
<dbReference type="OrthoDB" id="9791702at2"/>
<feature type="domain" description="PPC" evidence="1">
    <location>
        <begin position="4"/>
        <end position="140"/>
    </location>
</feature>
<dbReference type="PANTHER" id="PTHR34988">
    <property type="entry name" value="PROTEIN, PUTATIVE-RELATED"/>
    <property type="match status" value="1"/>
</dbReference>
<evidence type="ECO:0000259" key="1">
    <source>
        <dbReference type="PROSITE" id="PS51742"/>
    </source>
</evidence>
<dbReference type="Pfam" id="PF03479">
    <property type="entry name" value="PCC"/>
    <property type="match status" value="1"/>
</dbReference>